<evidence type="ECO:0000256" key="7">
    <source>
        <dbReference type="ARBA" id="ARBA00023136"/>
    </source>
</evidence>
<feature type="transmembrane region" description="Helical" evidence="8">
    <location>
        <begin position="304"/>
        <end position="327"/>
    </location>
</feature>
<evidence type="ECO:0000313" key="10">
    <source>
        <dbReference type="Proteomes" id="UP000076603"/>
    </source>
</evidence>
<evidence type="ECO:0000256" key="5">
    <source>
        <dbReference type="ARBA" id="ARBA00022692"/>
    </source>
</evidence>
<evidence type="ECO:0000256" key="3">
    <source>
        <dbReference type="ARBA" id="ARBA00022448"/>
    </source>
</evidence>
<keyword evidence="3" id="KW-0813">Transport</keyword>
<feature type="transmembrane region" description="Helical" evidence="8">
    <location>
        <begin position="7"/>
        <end position="28"/>
    </location>
</feature>
<evidence type="ECO:0000256" key="8">
    <source>
        <dbReference type="SAM" id="Phobius"/>
    </source>
</evidence>
<gene>
    <name evidence="9" type="primary">gerBB</name>
    <name evidence="9" type="ORF">CLMAG_55450</name>
</gene>
<dbReference type="GO" id="GO:0009847">
    <property type="term" value="P:spore germination"/>
    <property type="evidence" value="ECO:0007669"/>
    <property type="project" value="InterPro"/>
</dbReference>
<evidence type="ECO:0000256" key="6">
    <source>
        <dbReference type="ARBA" id="ARBA00022989"/>
    </source>
</evidence>
<dbReference type="EMBL" id="LWAE01000011">
    <property type="protein sequence ID" value="KZL89060.1"/>
    <property type="molecule type" value="Genomic_DNA"/>
</dbReference>
<feature type="transmembrane region" description="Helical" evidence="8">
    <location>
        <begin position="216"/>
        <end position="238"/>
    </location>
</feature>
<dbReference type="AlphaFoldDB" id="A0A161W1K7"/>
<evidence type="ECO:0000313" key="9">
    <source>
        <dbReference type="EMBL" id="KZL89060.1"/>
    </source>
</evidence>
<name>A0A161W1K7_9CLOT</name>
<comment type="subcellular location">
    <subcellularLocation>
        <location evidence="1">Membrane</location>
        <topology evidence="1">Multi-pass membrane protein</topology>
    </subcellularLocation>
</comment>
<keyword evidence="5 8" id="KW-0812">Transmembrane</keyword>
<dbReference type="NCBIfam" id="TIGR00912">
    <property type="entry name" value="2A0309"/>
    <property type="match status" value="1"/>
</dbReference>
<feature type="transmembrane region" description="Helical" evidence="8">
    <location>
        <begin position="112"/>
        <end position="129"/>
    </location>
</feature>
<keyword evidence="7 8" id="KW-0472">Membrane</keyword>
<keyword evidence="6 8" id="KW-1133">Transmembrane helix</keyword>
<protein>
    <submittedName>
        <fullName evidence="9">Spore germination protein B2</fullName>
    </submittedName>
</protein>
<feature type="transmembrane region" description="Helical" evidence="8">
    <location>
        <begin position="270"/>
        <end position="292"/>
    </location>
</feature>
<dbReference type="GO" id="GO:0016020">
    <property type="term" value="C:membrane"/>
    <property type="evidence" value="ECO:0007669"/>
    <property type="project" value="UniProtKB-SubCell"/>
</dbReference>
<dbReference type="Pfam" id="PF03845">
    <property type="entry name" value="Spore_permease"/>
    <property type="match status" value="1"/>
</dbReference>
<keyword evidence="10" id="KW-1185">Reference proteome</keyword>
<feature type="transmembrane region" description="Helical" evidence="8">
    <location>
        <begin position="333"/>
        <end position="356"/>
    </location>
</feature>
<dbReference type="OrthoDB" id="1675410at2"/>
<organism evidence="9 10">
    <name type="scientific">Clostridium magnum DSM 2767</name>
    <dbReference type="NCBI Taxonomy" id="1121326"/>
    <lineage>
        <taxon>Bacteria</taxon>
        <taxon>Bacillati</taxon>
        <taxon>Bacillota</taxon>
        <taxon>Clostridia</taxon>
        <taxon>Eubacteriales</taxon>
        <taxon>Clostridiaceae</taxon>
        <taxon>Clostridium</taxon>
    </lineage>
</organism>
<dbReference type="PANTHER" id="PTHR34975:SF2">
    <property type="entry name" value="SPORE GERMINATION PROTEIN A2"/>
    <property type="match status" value="1"/>
</dbReference>
<dbReference type="Proteomes" id="UP000076603">
    <property type="component" value="Unassembled WGS sequence"/>
</dbReference>
<dbReference type="STRING" id="1121326.CLMAG_55450"/>
<evidence type="ECO:0000256" key="4">
    <source>
        <dbReference type="ARBA" id="ARBA00022544"/>
    </source>
</evidence>
<dbReference type="PATRIC" id="fig|1121326.3.peg.5606"/>
<feature type="transmembrane region" description="Helical" evidence="8">
    <location>
        <begin position="34"/>
        <end position="55"/>
    </location>
</feature>
<feature type="transmembrane region" description="Helical" evidence="8">
    <location>
        <begin position="179"/>
        <end position="204"/>
    </location>
</feature>
<comment type="caution">
    <text evidence="9">The sequence shown here is derived from an EMBL/GenBank/DDBJ whole genome shotgun (WGS) entry which is preliminary data.</text>
</comment>
<evidence type="ECO:0000256" key="1">
    <source>
        <dbReference type="ARBA" id="ARBA00004141"/>
    </source>
</evidence>
<feature type="transmembrane region" description="Helical" evidence="8">
    <location>
        <begin position="75"/>
        <end position="92"/>
    </location>
</feature>
<sequence length="362" mass="40516">MERISNYQLYVLTVLYQIGTTIIFGFASTAGRDAWIAVLISTIIGLLIMLLYTLIMRMNPGLTIVEWYPAQFGKWLGTPIAWVYALLSLYELGRGLGDFAYLVPLTLLPKTSIFIVLTIFVLVLVYAVFSGIEIIARLGELFLPLIFLLFFLEVILIFNSDVVHIHNLQPIAGKGWGTIWNSVWPLGISQSFGESIELAMIWPLVKQPEKIMKTTLLATITTGVFIALFDVISIVTLGEGIFKNSIYPFYTLIRQISIGDFIENLDAIEVLYFLSTLFFKMSIHLFAGVRAIQQLTLVTNGRIFVLPVAAIGLYLAMTMASNVSAHIEAGLKIIPYNLLIPLFLILPGILFIVTLIRQQLKN</sequence>
<proteinExistence type="inferred from homology"/>
<accession>A0A161W1K7</accession>
<feature type="transmembrane region" description="Helical" evidence="8">
    <location>
        <begin position="141"/>
        <end position="159"/>
    </location>
</feature>
<reference evidence="9 10" key="1">
    <citation type="submission" date="2016-04" db="EMBL/GenBank/DDBJ databases">
        <title>Genome sequence of Clostridium magnum DSM 2767.</title>
        <authorList>
            <person name="Poehlein A."/>
            <person name="Uhlig R."/>
            <person name="Fischer R."/>
            <person name="Bahl H."/>
            <person name="Daniel R."/>
        </authorList>
    </citation>
    <scope>NUCLEOTIDE SEQUENCE [LARGE SCALE GENOMIC DNA]</scope>
    <source>
        <strain evidence="9 10">DSM 2767</strain>
    </source>
</reference>
<dbReference type="PANTHER" id="PTHR34975">
    <property type="entry name" value="SPORE GERMINATION PROTEIN A2"/>
    <property type="match status" value="1"/>
</dbReference>
<evidence type="ECO:0000256" key="2">
    <source>
        <dbReference type="ARBA" id="ARBA00007998"/>
    </source>
</evidence>
<dbReference type="InterPro" id="IPR004761">
    <property type="entry name" value="Spore_GerAB"/>
</dbReference>
<dbReference type="RefSeq" id="WP_066629969.1">
    <property type="nucleotide sequence ID" value="NZ_FQXL01000026.1"/>
</dbReference>
<keyword evidence="4" id="KW-0309">Germination</keyword>
<comment type="similarity">
    <text evidence="2">Belongs to the amino acid-polyamine-organocation (APC) superfamily. Spore germination protein (SGP) (TC 2.A.3.9) family.</text>
</comment>